<evidence type="ECO:0000313" key="1">
    <source>
        <dbReference type="EMBL" id="NIZ63327.1"/>
    </source>
</evidence>
<dbReference type="Proteomes" id="UP001429564">
    <property type="component" value="Unassembled WGS sequence"/>
</dbReference>
<protein>
    <submittedName>
        <fullName evidence="1">Uncharacterized protein</fullName>
    </submittedName>
</protein>
<organism evidence="1 2">
    <name type="scientific">Parasedimentitalea denitrificans</name>
    <dbReference type="NCBI Taxonomy" id="2211118"/>
    <lineage>
        <taxon>Bacteria</taxon>
        <taxon>Pseudomonadati</taxon>
        <taxon>Pseudomonadota</taxon>
        <taxon>Alphaproteobacteria</taxon>
        <taxon>Rhodobacterales</taxon>
        <taxon>Paracoccaceae</taxon>
        <taxon>Parasedimentitalea</taxon>
    </lineage>
</organism>
<reference evidence="1 2" key="1">
    <citation type="submission" date="2018-05" db="EMBL/GenBank/DDBJ databases">
        <authorList>
            <person name="Zhang Y.-J."/>
        </authorList>
    </citation>
    <scope>NUCLEOTIDE SEQUENCE [LARGE SCALE GENOMIC DNA]</scope>
    <source>
        <strain evidence="1 2">CY04</strain>
    </source>
</reference>
<proteinExistence type="predicted"/>
<accession>A0ABX0WF73</accession>
<name>A0ABX0WF73_9RHOB</name>
<keyword evidence="2" id="KW-1185">Reference proteome</keyword>
<gene>
    <name evidence="1" type="ORF">DL239_20375</name>
</gene>
<comment type="caution">
    <text evidence="1">The sequence shown here is derived from an EMBL/GenBank/DDBJ whole genome shotgun (WGS) entry which is preliminary data.</text>
</comment>
<sequence length="88" mass="9916">MAGDPTMSQISLNGSVKWAAARIGWPLIRFKQKREILETNGFPKVDRITNLYVKADIDAWINRRRQVADQILHIGGAQITTEVNLDAI</sequence>
<evidence type="ECO:0000313" key="2">
    <source>
        <dbReference type="Proteomes" id="UP001429564"/>
    </source>
</evidence>
<dbReference type="EMBL" id="QHLQ01000035">
    <property type="protein sequence ID" value="NIZ63327.1"/>
    <property type="molecule type" value="Genomic_DNA"/>
</dbReference>